<comment type="caution">
    <text evidence="1">The sequence shown here is derived from an EMBL/GenBank/DDBJ whole genome shotgun (WGS) entry which is preliminary data.</text>
</comment>
<protein>
    <submittedName>
        <fullName evidence="1">ACT domain-containing protein ACR3</fullName>
    </submittedName>
</protein>
<sequence length="207" mass="23365">MRGGTRFNCRGWRGLERRLPRCGCQQLRAGDGCACGQMQDSVASTTGRWTRDSTGGAWFGVDRPLRRRRRAGLLGDGSRRWMVFAVGADTMAGYDTESRLFRLSWRTDAMVTTSDLTLRIRGRGNGQRCSSYSPRQLVMITVVWSRWLRQQGVVERSSTETLRSGSDLQKCTIVVRKRLLVKHRSNFRSLIGKFGAIEALVFLTPLA</sequence>
<accession>A0AAX6EHN3</accession>
<dbReference type="Proteomes" id="UP001140949">
    <property type="component" value="Unassembled WGS sequence"/>
</dbReference>
<reference evidence="1" key="1">
    <citation type="journal article" date="2023" name="GigaByte">
        <title>Genome assembly of the bearded iris, Iris pallida Lam.</title>
        <authorList>
            <person name="Bruccoleri R.E."/>
            <person name="Oakeley E.J."/>
            <person name="Faust A.M.E."/>
            <person name="Altorfer M."/>
            <person name="Dessus-Babus S."/>
            <person name="Burckhardt D."/>
            <person name="Oertli M."/>
            <person name="Naumann U."/>
            <person name="Petersen F."/>
            <person name="Wong J."/>
        </authorList>
    </citation>
    <scope>NUCLEOTIDE SEQUENCE</scope>
    <source>
        <strain evidence="1">GSM-AAB239-AS_SAM_17_03QT</strain>
    </source>
</reference>
<evidence type="ECO:0000313" key="2">
    <source>
        <dbReference type="Proteomes" id="UP001140949"/>
    </source>
</evidence>
<proteinExistence type="predicted"/>
<name>A0AAX6EHN3_IRIPA</name>
<dbReference type="EMBL" id="JANAVB010036420">
    <property type="protein sequence ID" value="KAJ6803461.1"/>
    <property type="molecule type" value="Genomic_DNA"/>
</dbReference>
<evidence type="ECO:0000313" key="1">
    <source>
        <dbReference type="EMBL" id="KAJ6803461.1"/>
    </source>
</evidence>
<reference evidence="1" key="2">
    <citation type="submission" date="2023-04" db="EMBL/GenBank/DDBJ databases">
        <authorList>
            <person name="Bruccoleri R.E."/>
            <person name="Oakeley E.J."/>
            <person name="Faust A.-M."/>
            <person name="Dessus-Babus S."/>
            <person name="Altorfer M."/>
            <person name="Burckhardt D."/>
            <person name="Oertli M."/>
            <person name="Naumann U."/>
            <person name="Petersen F."/>
            <person name="Wong J."/>
        </authorList>
    </citation>
    <scope>NUCLEOTIDE SEQUENCE</scope>
    <source>
        <strain evidence="1">GSM-AAB239-AS_SAM_17_03QT</strain>
        <tissue evidence="1">Leaf</tissue>
    </source>
</reference>
<dbReference type="AlphaFoldDB" id="A0AAX6EHN3"/>
<keyword evidence="2" id="KW-1185">Reference proteome</keyword>
<gene>
    <name evidence="1" type="ORF">M6B38_188235</name>
</gene>
<organism evidence="1 2">
    <name type="scientific">Iris pallida</name>
    <name type="common">Sweet iris</name>
    <dbReference type="NCBI Taxonomy" id="29817"/>
    <lineage>
        <taxon>Eukaryota</taxon>
        <taxon>Viridiplantae</taxon>
        <taxon>Streptophyta</taxon>
        <taxon>Embryophyta</taxon>
        <taxon>Tracheophyta</taxon>
        <taxon>Spermatophyta</taxon>
        <taxon>Magnoliopsida</taxon>
        <taxon>Liliopsida</taxon>
        <taxon>Asparagales</taxon>
        <taxon>Iridaceae</taxon>
        <taxon>Iridoideae</taxon>
        <taxon>Irideae</taxon>
        <taxon>Iris</taxon>
    </lineage>
</organism>